<sequence>MCRINCACESGFEVHKMPFDLSIGRLHSTICKQNSKKAAELVLEFFKPSLTLFHLDTSYITSMYYMMLIVFKTVVVKRKIGMKIDVLTCDPIAVIDHVNTVWACNLCRKKQDLLAKTGAWYHGGMAKPVQLDVDTPSGSETASTKTDVSPPTEKRQKMHEKHGDSSGQSSEKENLENKRDRHMARTGSYHGKELKRQVSLSAEMGEKDMLRERGNIPERGRRRDRSPAAPRYHSESRLSETERREGQDRRHFQKDNRGSREELAARQAREGREDWSGREDGYKRRPEGPASDKRKDVLHESRRQSPVDSIKNRDSADVREMKGSREKLDSLDNSKRRGRDPHGKSINSHIRDPQQIQKSDRHVNNRHHRDRIPSNSSSKDRRSPISADIYDARSERSPNLPKHHIKVEQPSDSPSGIEDTRESDKFRDKQHLDPSTAATGRNSRNNRSRKLDSMLRNDSLSSDPSDCARPPPPKPHKQRRGKPPRQQSLSSSDDEIRSTPECSSGEEQDLESESIISEKGGVIESQEISSKNLSSVDRCMKNAWCKFECKCCSEGRHGNTGFDTNWPEPQIKDSGIDTGHSSSSQTINEEGIKPPVSWQISSDGTKWIGHMILKKAVLEGARNDDSGAILGLKIVGGRRTESRQSGAFITKVKKGSVADTVGHLRPGDEVVEYNGRCLQKATFEEVQDVIMDTKQDPQVELIVHRNVRDIPPGVQATPDQHQHQHRERDRDRDRDRDRERDRVKMHKDHISAGHLSRPSVTVTSPGSSGQKSRSHSPHIAGKLEIEESGLRNKTLEITVWDYDRIGASEFLGEVLIDLGTADLSDKPYFYQLGHHDDASIPLPESSPRTKISQDPYDFRRNHVQQQQLMRNSRGTSDSDISEFDFDDSIGVIQAGDEVDGKRRHGKVGGAMLNLPGEESRQRSRSPVPAGHPSRRSPFSGSPVRVLGISPTSTPSPKKRQLPPIPLDAQLASRDRVTQELEERAYKLKMKIRPPGTPTSDSETYRSRDSHRSGGSRDRSRDGGGSRDRSGESGEFSPDVDDIGSDASETSDMSEISKVSTLSVRSTQSERPRRKFSEFSKNMESRTTIQKKPASSSASRSGANGSSGNYEKNDGSVSDSAVSSSVTEGRKRRPSLGHKVASLVGLSRRSSSATHLADKKNSIQRSVEVVPGTDPMHAQTLRMMKQTSKESTDGSIGSISSDSGRLGPAQLVGRQVLGSPCLGEIQLGLYDRKGHLEVEVIRARGLMAKPGAKILPEPYVKVYLIDGKNCVEKQKTTVARRTLDPLYQQQLVFTEHYGGKILQVTVWGDYGRMDRKVFMGVAQILLDHLDLTNIVIGWYKLFTSSSLVGHHSSSSTLGHSRKGSTTSLDSGFNTNNART</sequence>
<feature type="region of interest" description="Disordered" evidence="3">
    <location>
        <begin position="131"/>
        <end position="523"/>
    </location>
</feature>
<dbReference type="SUPFAM" id="SSF50156">
    <property type="entry name" value="PDZ domain-like"/>
    <property type="match status" value="1"/>
</dbReference>
<dbReference type="SMART" id="SM00239">
    <property type="entry name" value="C2"/>
    <property type="match status" value="2"/>
</dbReference>
<feature type="compositionally biased region" description="Basic and acidic residues" evidence="3">
    <location>
        <begin position="720"/>
        <end position="742"/>
    </location>
</feature>
<keyword evidence="1" id="KW-0770">Synapse</keyword>
<evidence type="ECO:0008006" key="8">
    <source>
        <dbReference type="Google" id="ProtNLM"/>
    </source>
</evidence>
<dbReference type="PROSITE" id="PS50106">
    <property type="entry name" value="PDZ"/>
    <property type="match status" value="1"/>
</dbReference>
<feature type="compositionally biased region" description="Basic and acidic residues" evidence="3">
    <location>
        <begin position="1002"/>
        <end position="1031"/>
    </location>
</feature>
<dbReference type="CDD" id="cd06714">
    <property type="entry name" value="PDZ_RIM-like"/>
    <property type="match status" value="1"/>
</dbReference>
<evidence type="ECO:0000259" key="4">
    <source>
        <dbReference type="PROSITE" id="PS50004"/>
    </source>
</evidence>
<feature type="compositionally biased region" description="Polar residues" evidence="3">
    <location>
        <begin position="1362"/>
        <end position="1378"/>
    </location>
</feature>
<gene>
    <name evidence="6" type="ORF">KUTeg_000658</name>
</gene>
<organism evidence="6 7">
    <name type="scientific">Tegillarca granosa</name>
    <name type="common">Malaysian cockle</name>
    <name type="synonym">Anadara granosa</name>
    <dbReference type="NCBI Taxonomy" id="220873"/>
    <lineage>
        <taxon>Eukaryota</taxon>
        <taxon>Metazoa</taxon>
        <taxon>Spiralia</taxon>
        <taxon>Lophotrochozoa</taxon>
        <taxon>Mollusca</taxon>
        <taxon>Bivalvia</taxon>
        <taxon>Autobranchia</taxon>
        <taxon>Pteriomorphia</taxon>
        <taxon>Arcoida</taxon>
        <taxon>Arcoidea</taxon>
        <taxon>Arcidae</taxon>
        <taxon>Tegillarca</taxon>
    </lineage>
</organism>
<feature type="compositionally biased region" description="Basic residues" evidence="3">
    <location>
        <begin position="474"/>
        <end position="483"/>
    </location>
</feature>
<feature type="compositionally biased region" description="Low complexity" evidence="3">
    <location>
        <begin position="1093"/>
        <end position="1108"/>
    </location>
</feature>
<proteinExistence type="predicted"/>
<dbReference type="Gene3D" id="3.30.40.10">
    <property type="entry name" value="Zinc/RING finger domain, C3HC4 (zinc finger)"/>
    <property type="match status" value="1"/>
</dbReference>
<dbReference type="InterPro" id="IPR035892">
    <property type="entry name" value="C2_domain_sf"/>
</dbReference>
<evidence type="ECO:0000259" key="5">
    <source>
        <dbReference type="PROSITE" id="PS50106"/>
    </source>
</evidence>
<evidence type="ECO:0000256" key="3">
    <source>
        <dbReference type="SAM" id="MobiDB-lite"/>
    </source>
</evidence>
<dbReference type="Gene3D" id="2.60.40.150">
    <property type="entry name" value="C2 domain"/>
    <property type="match status" value="2"/>
</dbReference>
<feature type="compositionally biased region" description="Polar residues" evidence="3">
    <location>
        <begin position="436"/>
        <end position="445"/>
    </location>
</feature>
<feature type="compositionally biased region" description="Polar residues" evidence="3">
    <location>
        <begin position="1046"/>
        <end position="1066"/>
    </location>
</feature>
<comment type="subcellular location">
    <subcellularLocation>
        <location evidence="2">Synapse</location>
    </subcellularLocation>
</comment>
<name>A0ABQ9FZ79_TEGGR</name>
<dbReference type="EMBL" id="JARBDR010000018">
    <property type="protein sequence ID" value="KAJ8322187.1"/>
    <property type="molecule type" value="Genomic_DNA"/>
</dbReference>
<evidence type="ECO:0000256" key="1">
    <source>
        <dbReference type="ARBA" id="ARBA00023018"/>
    </source>
</evidence>
<feature type="compositionally biased region" description="Basic and acidic residues" evidence="3">
    <location>
        <begin position="204"/>
        <end position="221"/>
    </location>
</feature>
<dbReference type="InterPro" id="IPR001478">
    <property type="entry name" value="PDZ"/>
</dbReference>
<feature type="domain" description="C2" evidence="4">
    <location>
        <begin position="1220"/>
        <end position="1338"/>
    </location>
</feature>
<dbReference type="CDD" id="cd04028">
    <property type="entry name" value="C2B_RIM1alpha"/>
    <property type="match status" value="1"/>
</dbReference>
<dbReference type="Pfam" id="PF00168">
    <property type="entry name" value="C2"/>
    <property type="match status" value="2"/>
</dbReference>
<dbReference type="Gene3D" id="2.30.42.10">
    <property type="match status" value="1"/>
</dbReference>
<accession>A0ABQ9FZ79</accession>
<dbReference type="Proteomes" id="UP001217089">
    <property type="component" value="Unassembled WGS sequence"/>
</dbReference>
<dbReference type="PROSITE" id="PS50004">
    <property type="entry name" value="C2"/>
    <property type="match status" value="1"/>
</dbReference>
<protein>
    <recommendedName>
        <fullName evidence="8">Regulating synaptic membrane exocytosis protein 2</fullName>
    </recommendedName>
</protein>
<dbReference type="SMART" id="SM00228">
    <property type="entry name" value="PDZ"/>
    <property type="match status" value="1"/>
</dbReference>
<dbReference type="InterPro" id="IPR036034">
    <property type="entry name" value="PDZ_sf"/>
</dbReference>
<dbReference type="PANTHER" id="PTHR12157:SF21">
    <property type="entry name" value="RAB3 INTERACTING MOLECULE, ISOFORM F"/>
    <property type="match status" value="1"/>
</dbReference>
<evidence type="ECO:0000313" key="7">
    <source>
        <dbReference type="Proteomes" id="UP001217089"/>
    </source>
</evidence>
<feature type="compositionally biased region" description="Polar residues" evidence="3">
    <location>
        <begin position="758"/>
        <end position="771"/>
    </location>
</feature>
<evidence type="ECO:0000256" key="2">
    <source>
        <dbReference type="ARBA" id="ARBA00034103"/>
    </source>
</evidence>
<dbReference type="PANTHER" id="PTHR12157">
    <property type="entry name" value="REGULATING SYNAPTIC MEMBRANE EXOCYTOSIS PROTEIN"/>
    <property type="match status" value="1"/>
</dbReference>
<dbReference type="Pfam" id="PF00595">
    <property type="entry name" value="PDZ"/>
    <property type="match status" value="1"/>
</dbReference>
<feature type="compositionally biased region" description="Basic and acidic residues" evidence="3">
    <location>
        <begin position="972"/>
        <end position="985"/>
    </location>
</feature>
<dbReference type="InterPro" id="IPR039032">
    <property type="entry name" value="Rim-like"/>
</dbReference>
<feature type="region of interest" description="Disordered" evidence="3">
    <location>
        <begin position="709"/>
        <end position="785"/>
    </location>
</feature>
<reference evidence="6 7" key="1">
    <citation type="submission" date="2022-12" db="EMBL/GenBank/DDBJ databases">
        <title>Chromosome-level genome of Tegillarca granosa.</title>
        <authorList>
            <person name="Kim J."/>
        </authorList>
    </citation>
    <scope>NUCLEOTIDE SEQUENCE [LARGE SCALE GENOMIC DNA]</scope>
    <source>
        <strain evidence="6">Teg-2019</strain>
        <tissue evidence="6">Adductor muscle</tissue>
    </source>
</reference>
<feature type="compositionally biased region" description="Polar residues" evidence="3">
    <location>
        <begin position="136"/>
        <end position="149"/>
    </location>
</feature>
<keyword evidence="7" id="KW-1185">Reference proteome</keyword>
<feature type="compositionally biased region" description="Basic and acidic residues" evidence="3">
    <location>
        <begin position="1067"/>
        <end position="1083"/>
    </location>
</feature>
<dbReference type="InterPro" id="IPR013083">
    <property type="entry name" value="Znf_RING/FYVE/PHD"/>
</dbReference>
<evidence type="ECO:0000313" key="6">
    <source>
        <dbReference type="EMBL" id="KAJ8322187.1"/>
    </source>
</evidence>
<feature type="region of interest" description="Disordered" evidence="3">
    <location>
        <begin position="1350"/>
        <end position="1378"/>
    </location>
</feature>
<feature type="compositionally biased region" description="Basic and acidic residues" evidence="3">
    <location>
        <begin position="170"/>
        <end position="179"/>
    </location>
</feature>
<comment type="caution">
    <text evidence="6">The sequence shown here is derived from an EMBL/GenBank/DDBJ whole genome shotgun (WGS) entry which is preliminary data.</text>
</comment>
<feature type="compositionally biased region" description="Basic and acidic residues" evidence="3">
    <location>
        <begin position="418"/>
        <end position="432"/>
    </location>
</feature>
<dbReference type="SUPFAM" id="SSF49562">
    <property type="entry name" value="C2 domain (Calcium/lipid-binding domain, CaLB)"/>
    <property type="match status" value="2"/>
</dbReference>
<feature type="domain" description="PDZ" evidence="5">
    <location>
        <begin position="617"/>
        <end position="705"/>
    </location>
</feature>
<feature type="compositionally biased region" description="Basic and acidic residues" evidence="3">
    <location>
        <begin position="232"/>
        <end position="343"/>
    </location>
</feature>
<dbReference type="InterPro" id="IPR000008">
    <property type="entry name" value="C2_dom"/>
</dbReference>
<feature type="region of interest" description="Disordered" evidence="3">
    <location>
        <begin position="896"/>
        <end position="1161"/>
    </location>
</feature>
<feature type="compositionally biased region" description="Low complexity" evidence="3">
    <location>
        <begin position="1115"/>
        <end position="1125"/>
    </location>
</feature>